<dbReference type="InterPro" id="IPR026043">
    <property type="entry name" value="NadR"/>
</dbReference>
<keyword evidence="1" id="KW-0479">Metal-binding</keyword>
<dbReference type="PANTHER" id="PTHR40068">
    <property type="entry name" value="TRANSCRIPTION REPRESSOR NIAR-RELATED"/>
    <property type="match status" value="1"/>
</dbReference>
<reference evidence="4 5" key="1">
    <citation type="journal article" date="2010" name="Stand. Genomic Sci.">
        <title>Complete genome sequence of Acetohalobium arabaticum type strain (Z-7288).</title>
        <authorList>
            <person name="Sikorski J."/>
            <person name="Lapidus A."/>
            <person name="Chertkov O."/>
            <person name="Lucas S."/>
            <person name="Copeland A."/>
            <person name="Glavina Del Rio T."/>
            <person name="Nolan M."/>
            <person name="Tice H."/>
            <person name="Cheng J.F."/>
            <person name="Han C."/>
            <person name="Brambilla E."/>
            <person name="Pitluck S."/>
            <person name="Liolios K."/>
            <person name="Ivanova N."/>
            <person name="Mavromatis K."/>
            <person name="Mikhailova N."/>
            <person name="Pati A."/>
            <person name="Bruce D."/>
            <person name="Detter C."/>
            <person name="Tapia R."/>
            <person name="Goodwin L."/>
            <person name="Chen A."/>
            <person name="Palaniappan K."/>
            <person name="Land M."/>
            <person name="Hauser L."/>
            <person name="Chang Y.J."/>
            <person name="Jeffries C.D."/>
            <person name="Rohde M."/>
            <person name="Goker M."/>
            <person name="Spring S."/>
            <person name="Woyke T."/>
            <person name="Bristow J."/>
            <person name="Eisen J.A."/>
            <person name="Markowitz V."/>
            <person name="Hugenholtz P."/>
            <person name="Kyrpides N.C."/>
            <person name="Klenk H.P."/>
        </authorList>
    </citation>
    <scope>NUCLEOTIDE SEQUENCE [LARGE SCALE GENOMIC DNA]</scope>
    <source>
        <strain evidence="5">ATCC 49924 / DSM 5501 / Z-7288</strain>
    </source>
</reference>
<dbReference type="SUPFAM" id="SSF46785">
    <property type="entry name" value="Winged helix' DNA-binding domain"/>
    <property type="match status" value="1"/>
</dbReference>
<dbReference type="InterPro" id="IPR036390">
    <property type="entry name" value="WH_DNA-bd_sf"/>
</dbReference>
<dbReference type="Pfam" id="PF02829">
    <property type="entry name" value="3H"/>
    <property type="match status" value="1"/>
</dbReference>
<feature type="binding site" evidence="1">
    <location>
        <position position="84"/>
    </location>
    <ligand>
        <name>Ni(2+)</name>
        <dbReference type="ChEBI" id="CHEBI:49786"/>
    </ligand>
</feature>
<organism evidence="4 5">
    <name type="scientific">Acetohalobium arabaticum (strain ATCC 49924 / DSM 5501 / Z-7288)</name>
    <dbReference type="NCBI Taxonomy" id="574087"/>
    <lineage>
        <taxon>Bacteria</taxon>
        <taxon>Bacillati</taxon>
        <taxon>Bacillota</taxon>
        <taxon>Clostridia</taxon>
        <taxon>Halanaerobiales</taxon>
        <taxon>Halobacteroidaceae</taxon>
        <taxon>Acetohalobium</taxon>
    </lineage>
</organism>
<dbReference type="Gene3D" id="1.10.10.10">
    <property type="entry name" value="Winged helix-like DNA-binding domain superfamily/Winged helix DNA-binding domain"/>
    <property type="match status" value="1"/>
</dbReference>
<dbReference type="InterPro" id="IPR013196">
    <property type="entry name" value="HTH_11"/>
</dbReference>
<evidence type="ECO:0000256" key="1">
    <source>
        <dbReference type="PIRSR" id="PIRSR037847-1"/>
    </source>
</evidence>
<proteinExistence type="predicted"/>
<dbReference type="EMBL" id="CP002105">
    <property type="protein sequence ID" value="ADL12604.1"/>
    <property type="molecule type" value="Genomic_DNA"/>
</dbReference>
<dbReference type="GO" id="GO:0046872">
    <property type="term" value="F:metal ion binding"/>
    <property type="evidence" value="ECO:0007669"/>
    <property type="project" value="UniProtKB-KW"/>
</dbReference>
<name>D9QQ13_ACEAZ</name>
<dbReference type="InterPro" id="IPR004173">
    <property type="entry name" value="3H_domain"/>
</dbReference>
<protein>
    <submittedName>
        <fullName evidence="4">3H domain protein</fullName>
    </submittedName>
</protein>
<dbReference type="Proteomes" id="UP000001661">
    <property type="component" value="Chromosome"/>
</dbReference>
<evidence type="ECO:0000313" key="5">
    <source>
        <dbReference type="Proteomes" id="UP000001661"/>
    </source>
</evidence>
<dbReference type="HOGENOM" id="CLU_108798_0_0_9"/>
<dbReference type="InterPro" id="IPR035922">
    <property type="entry name" value="3H_dom_sf"/>
</dbReference>
<dbReference type="PIRSF" id="PIRSF037847">
    <property type="entry name" value="NiaR"/>
    <property type="match status" value="1"/>
</dbReference>
<dbReference type="Gene3D" id="3.30.1340.20">
    <property type="entry name" value="3H domain"/>
    <property type="match status" value="1"/>
</dbReference>
<feature type="binding site" evidence="1">
    <location>
        <position position="76"/>
    </location>
    <ligand>
        <name>Ni(2+)</name>
        <dbReference type="ChEBI" id="CHEBI:49786"/>
    </ligand>
</feature>
<feature type="binding site" evidence="1">
    <location>
        <position position="143"/>
    </location>
    <ligand>
        <name>Ni(2+)</name>
        <dbReference type="ChEBI" id="CHEBI:49786"/>
    </ligand>
</feature>
<feature type="domain" description="Helix-turn-helix type 11" evidence="3">
    <location>
        <begin position="6"/>
        <end position="58"/>
    </location>
</feature>
<evidence type="ECO:0000313" key="4">
    <source>
        <dbReference type="EMBL" id="ADL12604.1"/>
    </source>
</evidence>
<dbReference type="AlphaFoldDB" id="D9QQ13"/>
<sequence>MSAEERREEILNLLLTKEKPITGSDLAERFDVSRQAIVQDVALLRAKGEEILATSQGYVVPQQNSKMVVRTIACKHNGDEIRGELETVIKYGGRVKDVIVEHPIYGELKGFLMVQSKEDLNTFMKKYKQDSVKPLLTLTEGVHLHTIEALNEEVLNLIEEKLEEKGYLLE</sequence>
<dbReference type="Pfam" id="PF08279">
    <property type="entry name" value="HTH_11"/>
    <property type="match status" value="1"/>
</dbReference>
<dbReference type="eggNOG" id="COG1827">
    <property type="taxonomic scope" value="Bacteria"/>
</dbReference>
<dbReference type="PANTHER" id="PTHR40068:SF1">
    <property type="entry name" value="TRANSCRIPTION REPRESSOR NIAR-RELATED"/>
    <property type="match status" value="1"/>
</dbReference>
<keyword evidence="1" id="KW-0533">Nickel</keyword>
<evidence type="ECO:0000259" key="2">
    <source>
        <dbReference type="Pfam" id="PF02829"/>
    </source>
</evidence>
<keyword evidence="5" id="KW-1185">Reference proteome</keyword>
<dbReference type="InterPro" id="IPR036388">
    <property type="entry name" value="WH-like_DNA-bd_sf"/>
</dbReference>
<feature type="binding site" evidence="1">
    <location>
        <position position="145"/>
    </location>
    <ligand>
        <name>Ni(2+)</name>
        <dbReference type="ChEBI" id="CHEBI:49786"/>
    </ligand>
</feature>
<gene>
    <name evidence="4" type="ordered locus">Acear_1079</name>
</gene>
<dbReference type="STRING" id="574087.Acear_1079"/>
<dbReference type="RefSeq" id="WP_013278050.1">
    <property type="nucleotide sequence ID" value="NC_014378.1"/>
</dbReference>
<evidence type="ECO:0000259" key="3">
    <source>
        <dbReference type="Pfam" id="PF08279"/>
    </source>
</evidence>
<dbReference type="KEGG" id="aar:Acear_1079"/>
<accession>D9QQ13</accession>
<dbReference type="SUPFAM" id="SSF75500">
    <property type="entry name" value="Putative transcriptional regulator TM1602, C-terminal domain"/>
    <property type="match status" value="1"/>
</dbReference>
<feature type="domain" description="3H" evidence="2">
    <location>
        <begin position="72"/>
        <end position="168"/>
    </location>
</feature>
<dbReference type="OrthoDB" id="9792661at2"/>